<organism evidence="1 2">
    <name type="scientific">Sphaerobolus stellatus (strain SS14)</name>
    <dbReference type="NCBI Taxonomy" id="990650"/>
    <lineage>
        <taxon>Eukaryota</taxon>
        <taxon>Fungi</taxon>
        <taxon>Dikarya</taxon>
        <taxon>Basidiomycota</taxon>
        <taxon>Agaricomycotina</taxon>
        <taxon>Agaricomycetes</taxon>
        <taxon>Phallomycetidae</taxon>
        <taxon>Geastrales</taxon>
        <taxon>Sphaerobolaceae</taxon>
        <taxon>Sphaerobolus</taxon>
    </lineage>
</organism>
<reference evidence="1 2" key="1">
    <citation type="submission" date="2014-06" db="EMBL/GenBank/DDBJ databases">
        <title>Evolutionary Origins and Diversification of the Mycorrhizal Mutualists.</title>
        <authorList>
            <consortium name="DOE Joint Genome Institute"/>
            <consortium name="Mycorrhizal Genomics Consortium"/>
            <person name="Kohler A."/>
            <person name="Kuo A."/>
            <person name="Nagy L.G."/>
            <person name="Floudas D."/>
            <person name="Copeland A."/>
            <person name="Barry K.W."/>
            <person name="Cichocki N."/>
            <person name="Veneault-Fourrey C."/>
            <person name="LaButti K."/>
            <person name="Lindquist E.A."/>
            <person name="Lipzen A."/>
            <person name="Lundell T."/>
            <person name="Morin E."/>
            <person name="Murat C."/>
            <person name="Riley R."/>
            <person name="Ohm R."/>
            <person name="Sun H."/>
            <person name="Tunlid A."/>
            <person name="Henrissat B."/>
            <person name="Grigoriev I.V."/>
            <person name="Hibbett D.S."/>
            <person name="Martin F."/>
        </authorList>
    </citation>
    <scope>NUCLEOTIDE SEQUENCE [LARGE SCALE GENOMIC DNA]</scope>
    <source>
        <strain evidence="1 2">SS14</strain>
    </source>
</reference>
<name>A0A0C9V0A4_SPHS4</name>
<dbReference type="HOGENOM" id="CLU_181712_0_0_1"/>
<dbReference type="EMBL" id="KN837248">
    <property type="protein sequence ID" value="KIJ31066.1"/>
    <property type="molecule type" value="Genomic_DNA"/>
</dbReference>
<gene>
    <name evidence="1" type="ORF">M422DRAFT_36344</name>
</gene>
<protein>
    <submittedName>
        <fullName evidence="1">Uncharacterized protein</fullName>
    </submittedName>
</protein>
<proteinExistence type="predicted"/>
<evidence type="ECO:0000313" key="1">
    <source>
        <dbReference type="EMBL" id="KIJ31066.1"/>
    </source>
</evidence>
<evidence type="ECO:0000313" key="2">
    <source>
        <dbReference type="Proteomes" id="UP000054279"/>
    </source>
</evidence>
<sequence length="99" mass="11251">MISGLWKGHESRRSEKDVENTSMLPAALLSPHLALQPAHSMPRLPQHLITFHPQPLHLLTIHLSPFTCYFVPTVRYPIVLERCFATSRIVFGLPADHFS</sequence>
<dbReference type="Proteomes" id="UP000054279">
    <property type="component" value="Unassembled WGS sequence"/>
</dbReference>
<keyword evidence="2" id="KW-1185">Reference proteome</keyword>
<accession>A0A0C9V0A4</accession>
<dbReference type="AlphaFoldDB" id="A0A0C9V0A4"/>